<dbReference type="AlphaFoldDB" id="A0A2N9YGT8"/>
<dbReference type="RefSeq" id="WP_062152543.1">
    <property type="nucleotide sequence ID" value="NZ_CP012373.2"/>
</dbReference>
<reference evidence="2" key="1">
    <citation type="submission" date="2016-12" db="EMBL/GenBank/DDBJ databases">
        <title>Complete Genome Sequence of Beggiatoa leptomitiformis D-401.</title>
        <authorList>
            <person name="Fomenkov A."/>
            <person name="Vincze T."/>
            <person name="Grabovich M."/>
            <person name="Anton B.P."/>
            <person name="Dubinina G."/>
            <person name="Orlova M."/>
            <person name="Belousova E."/>
            <person name="Roberts R.J."/>
        </authorList>
    </citation>
    <scope>NUCLEOTIDE SEQUENCE [LARGE SCALE GENOMIC DNA]</scope>
    <source>
        <strain evidence="2">D-401</strain>
    </source>
</reference>
<evidence type="ECO:0008006" key="3">
    <source>
        <dbReference type="Google" id="ProtNLM"/>
    </source>
</evidence>
<organism evidence="1 2">
    <name type="scientific">Beggiatoa leptomitoformis</name>
    <dbReference type="NCBI Taxonomy" id="288004"/>
    <lineage>
        <taxon>Bacteria</taxon>
        <taxon>Pseudomonadati</taxon>
        <taxon>Pseudomonadota</taxon>
        <taxon>Gammaproteobacteria</taxon>
        <taxon>Thiotrichales</taxon>
        <taxon>Thiotrichaceae</taxon>
        <taxon>Beggiatoa</taxon>
    </lineage>
</organism>
<dbReference type="OrthoDB" id="417271at2"/>
<name>A0A2N9YGT8_9GAMM</name>
<protein>
    <recommendedName>
        <fullName evidence="3">Cytochrome c domain-containing protein</fullName>
    </recommendedName>
</protein>
<dbReference type="InterPro" id="IPR051395">
    <property type="entry name" value="Cytochrome_c_Peroxidase/MauG"/>
</dbReference>
<dbReference type="PANTHER" id="PTHR30600:SF9">
    <property type="entry name" value="BLR7738 PROTEIN"/>
    <property type="match status" value="1"/>
</dbReference>
<dbReference type="NCBIfam" id="NF040606">
    <property type="entry name" value="CytoC_perox"/>
    <property type="match status" value="1"/>
</dbReference>
<accession>A0A2N9YGT8</accession>
<evidence type="ECO:0000313" key="2">
    <source>
        <dbReference type="Proteomes" id="UP000234271"/>
    </source>
</evidence>
<dbReference type="PANTHER" id="PTHR30600">
    <property type="entry name" value="CYTOCHROME C PEROXIDASE-RELATED"/>
    <property type="match status" value="1"/>
</dbReference>
<proteinExistence type="predicted"/>
<dbReference type="Pfam" id="PF21419">
    <property type="entry name" value="RoxA-like_Cyt-c"/>
    <property type="match status" value="1"/>
</dbReference>
<dbReference type="InterPro" id="IPR036909">
    <property type="entry name" value="Cyt_c-like_dom_sf"/>
</dbReference>
<dbReference type="Proteomes" id="UP000234271">
    <property type="component" value="Chromosome"/>
</dbReference>
<dbReference type="Gene3D" id="1.10.760.10">
    <property type="entry name" value="Cytochrome c-like domain"/>
    <property type="match status" value="1"/>
</dbReference>
<dbReference type="InterPro" id="IPR047758">
    <property type="entry name" value="CytoC_perox"/>
</dbReference>
<sequence>MRLSCRRLLLFLLLIALVIGFYWAKSWYESEVGVPAYQAVDKIVSLEQGWSAENIDWYHYSTQGSTFFLKDSWFLALEQPVPSLFFSAAPFRDKAYLGSYGFLFDPEKTPYNKEGLPIGFTIDNNFVDPLTQEKMRVVGLSCAACHTGQLNYKGTGVRIEGGQSMANFSKFQNALGFAMLLNYYDPFRFDRFAKNVLGADYSKENKTKLKEEFYVRLQSILKQGKLDKQYASTTIEGFGRLDALNRIGNFVFGFELYEGNYRTVDAPVTFPFLWGISWFDWVQYNGSVMQPMTRNAGEALGVFAPINLKDAKQGFFQSTLAVENLYQFEKLIGGEKPFEGLKAPVWPENVFGAIDQTKASKGATLYREKCMSCHLPPVTSDEICQAKYWTAPNKWGLRFLKLTMVNVDLLGTDSQVVTDWAQRFVETKQLGLGVVKAEQGLPLTVENAVNIKYQALGLTQAQQDEYNGKRENKVRSPLCYKARPLEGVWATPPFLHNGSVPNLYQLLSPVAERAKTFYLSSQEFDPQSIGYNTDYVAKGFQLDTTLVGNHNTGHEFRSLSKEEQQGWNGQYPYNGVLGAELTEQERWELIEYLKTLKSRDLNQQTAACPTPIDDTVVVNSYANTGVVDTCQ</sequence>
<dbReference type="GO" id="GO:0009055">
    <property type="term" value="F:electron transfer activity"/>
    <property type="evidence" value="ECO:0007669"/>
    <property type="project" value="InterPro"/>
</dbReference>
<evidence type="ECO:0000313" key="1">
    <source>
        <dbReference type="EMBL" id="AUI69683.1"/>
    </source>
</evidence>
<gene>
    <name evidence="1" type="ORF">BLE401_13965</name>
</gene>
<dbReference type="SUPFAM" id="SSF46626">
    <property type="entry name" value="Cytochrome c"/>
    <property type="match status" value="1"/>
</dbReference>
<keyword evidence="2" id="KW-1185">Reference proteome</keyword>
<dbReference type="EMBL" id="CP018889">
    <property type="protein sequence ID" value="AUI69683.1"/>
    <property type="molecule type" value="Genomic_DNA"/>
</dbReference>
<dbReference type="GO" id="GO:0004130">
    <property type="term" value="F:cytochrome-c peroxidase activity"/>
    <property type="evidence" value="ECO:0007669"/>
    <property type="project" value="TreeGrafter"/>
</dbReference>
<dbReference type="GO" id="GO:0020037">
    <property type="term" value="F:heme binding"/>
    <property type="evidence" value="ECO:0007669"/>
    <property type="project" value="InterPro"/>
</dbReference>